<accession>A0A327Z255</accession>
<dbReference type="GO" id="GO:0010181">
    <property type="term" value="F:FMN binding"/>
    <property type="evidence" value="ECO:0007669"/>
    <property type="project" value="InterPro"/>
</dbReference>
<dbReference type="RefSeq" id="WP_181558092.1">
    <property type="nucleotide sequence ID" value="NZ_JACHWI010000006.1"/>
</dbReference>
<dbReference type="Gene3D" id="3.40.50.360">
    <property type="match status" value="1"/>
</dbReference>
<gene>
    <name evidence="2" type="ORF">B0I29_11919</name>
</gene>
<evidence type="ECO:0000313" key="2">
    <source>
        <dbReference type="EMBL" id="RAK28682.1"/>
    </source>
</evidence>
<reference evidence="2 3" key="1">
    <citation type="submission" date="2018-06" db="EMBL/GenBank/DDBJ databases">
        <title>Genomic Encyclopedia of Type Strains, Phase III (KMG-III): the genomes of soil and plant-associated and newly described type strains.</title>
        <authorList>
            <person name="Whitman W."/>
        </authorList>
    </citation>
    <scope>NUCLEOTIDE SEQUENCE [LARGE SCALE GENOMIC DNA]</scope>
    <source>
        <strain evidence="2 3">CGMCC 4.7090</strain>
    </source>
</reference>
<dbReference type="InterPro" id="IPR008254">
    <property type="entry name" value="Flavodoxin/NO_synth"/>
</dbReference>
<evidence type="ECO:0000313" key="3">
    <source>
        <dbReference type="Proteomes" id="UP000249341"/>
    </source>
</evidence>
<sequence length="192" mass="20246">MKALVTYESIFGNTAVIARAIADGLRADFDVTVADVRTMPVIGDIDLLVVGAPTHAFSPSRPRTRAHATRKEATEARTAGVGVHAYLNYAPWLPGVHAAAFDTSMKMPSLPGSAARMADRRLRVLGCHMAGAPESFHVAAMSGPLVDGEPERAYRWARTLAEAVLTARRPTLLGLATVGSPGGPSPHEAARA</sequence>
<comment type="caution">
    <text evidence="2">The sequence shown here is derived from an EMBL/GenBank/DDBJ whole genome shotgun (WGS) entry which is preliminary data.</text>
</comment>
<dbReference type="Proteomes" id="UP000249341">
    <property type="component" value="Unassembled WGS sequence"/>
</dbReference>
<feature type="domain" description="Flavodoxin-like" evidence="1">
    <location>
        <begin position="3"/>
        <end position="161"/>
    </location>
</feature>
<organism evidence="2 3">
    <name type="scientific">Actinoplanes lutulentus</name>
    <dbReference type="NCBI Taxonomy" id="1287878"/>
    <lineage>
        <taxon>Bacteria</taxon>
        <taxon>Bacillati</taxon>
        <taxon>Actinomycetota</taxon>
        <taxon>Actinomycetes</taxon>
        <taxon>Micromonosporales</taxon>
        <taxon>Micromonosporaceae</taxon>
        <taxon>Actinoplanes</taxon>
    </lineage>
</organism>
<name>A0A327Z255_9ACTN</name>
<dbReference type="SUPFAM" id="SSF52218">
    <property type="entry name" value="Flavoproteins"/>
    <property type="match status" value="1"/>
</dbReference>
<dbReference type="InterPro" id="IPR029039">
    <property type="entry name" value="Flavoprotein-like_sf"/>
</dbReference>
<evidence type="ECO:0000259" key="1">
    <source>
        <dbReference type="PROSITE" id="PS50902"/>
    </source>
</evidence>
<dbReference type="PROSITE" id="PS50902">
    <property type="entry name" value="FLAVODOXIN_LIKE"/>
    <property type="match status" value="1"/>
</dbReference>
<dbReference type="EMBL" id="QLMJ01000019">
    <property type="protein sequence ID" value="RAK28682.1"/>
    <property type="molecule type" value="Genomic_DNA"/>
</dbReference>
<proteinExistence type="predicted"/>
<dbReference type="AlphaFoldDB" id="A0A327Z255"/>
<protein>
    <recommendedName>
        <fullName evidence="1">Flavodoxin-like domain-containing protein</fullName>
    </recommendedName>
</protein>
<keyword evidence="3" id="KW-1185">Reference proteome</keyword>